<proteinExistence type="predicted"/>
<dbReference type="InterPro" id="IPR036034">
    <property type="entry name" value="PDZ_sf"/>
</dbReference>
<dbReference type="PROSITE" id="PS51257">
    <property type="entry name" value="PROKAR_LIPOPROTEIN"/>
    <property type="match status" value="1"/>
</dbReference>
<feature type="chain" id="PRO_5047385051" evidence="1">
    <location>
        <begin position="20"/>
        <end position="272"/>
    </location>
</feature>
<dbReference type="InterPro" id="IPR001478">
    <property type="entry name" value="PDZ"/>
</dbReference>
<keyword evidence="1" id="KW-0732">Signal</keyword>
<dbReference type="SMART" id="SM00228">
    <property type="entry name" value="PDZ"/>
    <property type="match status" value="1"/>
</dbReference>
<dbReference type="Proteomes" id="UP001609821">
    <property type="component" value="Unassembled WGS sequence"/>
</dbReference>
<feature type="domain" description="PDZ" evidence="2">
    <location>
        <begin position="164"/>
        <end position="239"/>
    </location>
</feature>
<reference evidence="3 4" key="1">
    <citation type="submission" date="2024-10" db="EMBL/GenBank/DDBJ databases">
        <title>Aeromonas and Pseudomonas from the Cagarras Archipelago, Rio de Janeiro, Brazil.</title>
        <authorList>
            <person name="Canellas A.L.B."/>
            <person name="Laport M.S."/>
        </authorList>
    </citation>
    <scope>NUCLEOTIDE SEQUENCE [LARGE SCALE GENOMIC DNA]</scope>
    <source>
        <strain evidence="3 4">CPF-4</strain>
    </source>
</reference>
<accession>A0ABW7LYN8</accession>
<dbReference type="EMBL" id="JBINXB010000015">
    <property type="protein sequence ID" value="MFH6566772.1"/>
    <property type="molecule type" value="Genomic_DNA"/>
</dbReference>
<dbReference type="Gene3D" id="2.30.42.10">
    <property type="match status" value="1"/>
</dbReference>
<evidence type="ECO:0000313" key="4">
    <source>
        <dbReference type="Proteomes" id="UP001609821"/>
    </source>
</evidence>
<sequence length="272" mass="28874">MKKILMHLLVALSASLAITGCSNNYKQFYTPAPGATPQAISAARASAAPPMPTLERSSFGDTDQIVAGYAKRGYVVIGESRFNTGESISEMGALKQGRAVGADLVLVFIPQYTGSTTSSVPFTTPTTNTSYTTGNATAYGPGGPVTAYGSATTTTYGSNTTYIPITVNRSDYGAIYFVKGRFRIGAFVRNLNDLERQLLQTNQGVVITTIVDDSPAFKADVLPGDMIVSINGERVSNEEGFARMSSARRGQPIKLSLIRQGRAIEKSLTVGD</sequence>
<feature type="signal peptide" evidence="1">
    <location>
        <begin position="1"/>
        <end position="19"/>
    </location>
</feature>
<keyword evidence="4" id="KW-1185">Reference proteome</keyword>
<dbReference type="PROSITE" id="PS50106">
    <property type="entry name" value="PDZ"/>
    <property type="match status" value="1"/>
</dbReference>
<evidence type="ECO:0000259" key="2">
    <source>
        <dbReference type="PROSITE" id="PS50106"/>
    </source>
</evidence>
<comment type="caution">
    <text evidence="3">The sequence shown here is derived from an EMBL/GenBank/DDBJ whole genome shotgun (WGS) entry which is preliminary data.</text>
</comment>
<evidence type="ECO:0000313" key="3">
    <source>
        <dbReference type="EMBL" id="MFH6566772.1"/>
    </source>
</evidence>
<organism evidence="3 4">
    <name type="scientific">Pseudomonas kulmbachensis</name>
    <dbReference type="NCBI Taxonomy" id="3043408"/>
    <lineage>
        <taxon>Bacteria</taxon>
        <taxon>Pseudomonadati</taxon>
        <taxon>Pseudomonadota</taxon>
        <taxon>Gammaproteobacteria</taxon>
        <taxon>Pseudomonadales</taxon>
        <taxon>Pseudomonadaceae</taxon>
        <taxon>Pseudomonas</taxon>
    </lineage>
</organism>
<dbReference type="Pfam" id="PF13180">
    <property type="entry name" value="PDZ_2"/>
    <property type="match status" value="1"/>
</dbReference>
<dbReference type="SUPFAM" id="SSF50156">
    <property type="entry name" value="PDZ domain-like"/>
    <property type="match status" value="1"/>
</dbReference>
<gene>
    <name evidence="3" type="ORF">ACHMWK_12430</name>
</gene>
<name>A0ABW7LYN8_9PSED</name>
<protein>
    <submittedName>
        <fullName evidence="3">PDZ domain-containing protein</fullName>
    </submittedName>
</protein>
<dbReference type="RefSeq" id="WP_395247115.1">
    <property type="nucleotide sequence ID" value="NZ_JBINXA010000055.1"/>
</dbReference>
<evidence type="ECO:0000256" key="1">
    <source>
        <dbReference type="SAM" id="SignalP"/>
    </source>
</evidence>